<comment type="caution">
    <text evidence="1">The sequence shown here is derived from an EMBL/GenBank/DDBJ whole genome shotgun (WGS) entry which is preliminary data.</text>
</comment>
<protein>
    <submittedName>
        <fullName evidence="1">Uncharacterized protein</fullName>
    </submittedName>
</protein>
<name>A0A9P4ILB0_9PEZI</name>
<dbReference type="InterPro" id="IPR032710">
    <property type="entry name" value="NTF2-like_dom_sf"/>
</dbReference>
<dbReference type="SUPFAM" id="SSF54427">
    <property type="entry name" value="NTF2-like"/>
    <property type="match status" value="1"/>
</dbReference>
<proteinExistence type="predicted"/>
<evidence type="ECO:0000313" key="1">
    <source>
        <dbReference type="EMBL" id="KAF2101509.1"/>
    </source>
</evidence>
<dbReference type="Proteomes" id="UP000799772">
    <property type="component" value="Unassembled WGS sequence"/>
</dbReference>
<dbReference type="EMBL" id="ML978123">
    <property type="protein sequence ID" value="KAF2101509.1"/>
    <property type="molecule type" value="Genomic_DNA"/>
</dbReference>
<dbReference type="AlphaFoldDB" id="A0A9P4ILB0"/>
<keyword evidence="2" id="KW-1185">Reference proteome</keyword>
<evidence type="ECO:0000313" key="2">
    <source>
        <dbReference type="Proteomes" id="UP000799772"/>
    </source>
</evidence>
<reference evidence="1" key="1">
    <citation type="journal article" date="2020" name="Stud. Mycol.">
        <title>101 Dothideomycetes genomes: a test case for predicting lifestyles and emergence of pathogens.</title>
        <authorList>
            <person name="Haridas S."/>
            <person name="Albert R."/>
            <person name="Binder M."/>
            <person name="Bloem J."/>
            <person name="Labutti K."/>
            <person name="Salamov A."/>
            <person name="Andreopoulos B."/>
            <person name="Baker S."/>
            <person name="Barry K."/>
            <person name="Bills G."/>
            <person name="Bluhm B."/>
            <person name="Cannon C."/>
            <person name="Castanera R."/>
            <person name="Culley D."/>
            <person name="Daum C."/>
            <person name="Ezra D."/>
            <person name="Gonzalez J."/>
            <person name="Henrissat B."/>
            <person name="Kuo A."/>
            <person name="Liang C."/>
            <person name="Lipzen A."/>
            <person name="Lutzoni F."/>
            <person name="Magnuson J."/>
            <person name="Mondo S."/>
            <person name="Nolan M."/>
            <person name="Ohm R."/>
            <person name="Pangilinan J."/>
            <person name="Park H.-J."/>
            <person name="Ramirez L."/>
            <person name="Alfaro M."/>
            <person name="Sun H."/>
            <person name="Tritt A."/>
            <person name="Yoshinaga Y."/>
            <person name="Zwiers L.-H."/>
            <person name="Turgeon B."/>
            <person name="Goodwin S."/>
            <person name="Spatafora J."/>
            <person name="Crous P."/>
            <person name="Grigoriev I."/>
        </authorList>
    </citation>
    <scope>NUCLEOTIDE SEQUENCE</scope>
    <source>
        <strain evidence="1">CBS 133067</strain>
    </source>
</reference>
<dbReference type="OrthoDB" id="3775006at2759"/>
<accession>A0A9P4ILB0</accession>
<organism evidence="1 2">
    <name type="scientific">Rhizodiscina lignyota</name>
    <dbReference type="NCBI Taxonomy" id="1504668"/>
    <lineage>
        <taxon>Eukaryota</taxon>
        <taxon>Fungi</taxon>
        <taxon>Dikarya</taxon>
        <taxon>Ascomycota</taxon>
        <taxon>Pezizomycotina</taxon>
        <taxon>Dothideomycetes</taxon>
        <taxon>Pleosporomycetidae</taxon>
        <taxon>Aulographales</taxon>
        <taxon>Rhizodiscinaceae</taxon>
        <taxon>Rhizodiscina</taxon>
    </lineage>
</organism>
<gene>
    <name evidence="1" type="ORF">NA57DRAFT_53468</name>
</gene>
<sequence>MAPAEDNLQTLDELYQTIRDLKPSSSNEEFDKFAAFFTPDCKTWLKGMREHASPAIGREAAILKLKDIMGDRYWRFDERRVLASSSIPDADGSKVFCETTKRLILHDTVLDPFYETEVAVFTPDGLIKDLKLYCCWSPIASLVQDITGVGPYKR</sequence>